<dbReference type="InterPro" id="IPR001206">
    <property type="entry name" value="Diacylglycerol_kinase_cat_dom"/>
</dbReference>
<dbReference type="Proteomes" id="UP001500466">
    <property type="component" value="Unassembled WGS sequence"/>
</dbReference>
<dbReference type="SMART" id="SM00046">
    <property type="entry name" value="DAGKc"/>
    <property type="match status" value="1"/>
</dbReference>
<sequence length="313" mass="33283">MRALLVVNPKATTTSERMRDVLAHALASDLKLDVATTGHRGHAAELARAAARENVDLVIALGGDGTVNEVANGILADGPSPDLPAVAVVPGGSTNVFARALGMPNDPVEATGVLLDALRSGRSRRIGLGMADDRWFLFCAGLGFDADVVARVERRRAEGRKSTHGLYVRSAMRRFYRSGGTRRSGPLTLEEPGREPVGGLCLGIVQNTSPWTFLGDRPVHACPDASFDTGLDLFGLTKMTTLPTLRHLRRMLASSGDAPGRAPQGRHVVSLHDCATFTLGADEAVSLQVDGDHLGQHRSVTFRGVPHALRVIV</sequence>
<evidence type="ECO:0000256" key="2">
    <source>
        <dbReference type="ARBA" id="ARBA00005983"/>
    </source>
</evidence>
<evidence type="ECO:0000256" key="1">
    <source>
        <dbReference type="ARBA" id="ARBA00001946"/>
    </source>
</evidence>
<dbReference type="InterPro" id="IPR017438">
    <property type="entry name" value="ATP-NAD_kinase_N"/>
</dbReference>
<dbReference type="PANTHER" id="PTHR12358:SF106">
    <property type="entry name" value="LIPID KINASE YEGS"/>
    <property type="match status" value="1"/>
</dbReference>
<accession>A0ABP9GQU6</accession>
<dbReference type="Pfam" id="PF00781">
    <property type="entry name" value="DAGK_cat"/>
    <property type="match status" value="1"/>
</dbReference>
<dbReference type="RefSeq" id="WP_345673886.1">
    <property type="nucleotide sequence ID" value="NZ_BAABHS010000002.1"/>
</dbReference>
<dbReference type="SUPFAM" id="SSF111331">
    <property type="entry name" value="NAD kinase/diacylglycerol kinase-like"/>
    <property type="match status" value="1"/>
</dbReference>
<comment type="cofactor">
    <cofactor evidence="1">
        <name>Mg(2+)</name>
        <dbReference type="ChEBI" id="CHEBI:18420"/>
    </cofactor>
</comment>
<protein>
    <submittedName>
        <fullName evidence="4">Diacylglycerol kinase family protein</fullName>
    </submittedName>
</protein>
<dbReference type="Gene3D" id="2.60.200.40">
    <property type="match status" value="1"/>
</dbReference>
<dbReference type="PANTHER" id="PTHR12358">
    <property type="entry name" value="SPHINGOSINE KINASE"/>
    <property type="match status" value="1"/>
</dbReference>
<dbReference type="GO" id="GO:0016301">
    <property type="term" value="F:kinase activity"/>
    <property type="evidence" value="ECO:0007669"/>
    <property type="project" value="UniProtKB-KW"/>
</dbReference>
<keyword evidence="4" id="KW-0418">Kinase</keyword>
<proteinExistence type="inferred from homology"/>
<keyword evidence="5" id="KW-1185">Reference proteome</keyword>
<gene>
    <name evidence="4" type="ORF">GCM10023205_08710</name>
</gene>
<organism evidence="4 5">
    <name type="scientific">Yinghuangia aomiensis</name>
    <dbReference type="NCBI Taxonomy" id="676205"/>
    <lineage>
        <taxon>Bacteria</taxon>
        <taxon>Bacillati</taxon>
        <taxon>Actinomycetota</taxon>
        <taxon>Actinomycetes</taxon>
        <taxon>Kitasatosporales</taxon>
        <taxon>Streptomycetaceae</taxon>
        <taxon>Yinghuangia</taxon>
    </lineage>
</organism>
<keyword evidence="4" id="KW-0808">Transferase</keyword>
<dbReference type="InterPro" id="IPR050187">
    <property type="entry name" value="Lipid_Phosphate_FormReg"/>
</dbReference>
<reference evidence="5" key="1">
    <citation type="journal article" date="2019" name="Int. J. Syst. Evol. Microbiol.">
        <title>The Global Catalogue of Microorganisms (GCM) 10K type strain sequencing project: providing services to taxonomists for standard genome sequencing and annotation.</title>
        <authorList>
            <consortium name="The Broad Institute Genomics Platform"/>
            <consortium name="The Broad Institute Genome Sequencing Center for Infectious Disease"/>
            <person name="Wu L."/>
            <person name="Ma J."/>
        </authorList>
    </citation>
    <scope>NUCLEOTIDE SEQUENCE [LARGE SCALE GENOMIC DNA]</scope>
    <source>
        <strain evidence="5">JCM 17986</strain>
    </source>
</reference>
<feature type="domain" description="DAGKc" evidence="3">
    <location>
        <begin position="1"/>
        <end position="135"/>
    </location>
</feature>
<dbReference type="EMBL" id="BAABHS010000002">
    <property type="protein sequence ID" value="GAA4950327.1"/>
    <property type="molecule type" value="Genomic_DNA"/>
</dbReference>
<comment type="caution">
    <text evidence="4">The sequence shown here is derived from an EMBL/GenBank/DDBJ whole genome shotgun (WGS) entry which is preliminary data.</text>
</comment>
<evidence type="ECO:0000313" key="5">
    <source>
        <dbReference type="Proteomes" id="UP001500466"/>
    </source>
</evidence>
<dbReference type="PROSITE" id="PS50146">
    <property type="entry name" value="DAGK"/>
    <property type="match status" value="1"/>
</dbReference>
<evidence type="ECO:0000259" key="3">
    <source>
        <dbReference type="PROSITE" id="PS50146"/>
    </source>
</evidence>
<evidence type="ECO:0000313" key="4">
    <source>
        <dbReference type="EMBL" id="GAA4950327.1"/>
    </source>
</evidence>
<name>A0ABP9GQU6_9ACTN</name>
<dbReference type="InterPro" id="IPR016064">
    <property type="entry name" value="NAD/diacylglycerol_kinase_sf"/>
</dbReference>
<dbReference type="Gene3D" id="3.40.50.10330">
    <property type="entry name" value="Probable inorganic polyphosphate/atp-NAD kinase, domain 1"/>
    <property type="match status" value="1"/>
</dbReference>
<comment type="similarity">
    <text evidence="2">Belongs to the diacylglycerol/lipid kinase family.</text>
</comment>